<feature type="coiled-coil region" evidence="1">
    <location>
        <begin position="172"/>
        <end position="226"/>
    </location>
</feature>
<evidence type="ECO:0000256" key="2">
    <source>
        <dbReference type="SAM" id="MobiDB-lite"/>
    </source>
</evidence>
<evidence type="ECO:0000256" key="1">
    <source>
        <dbReference type="SAM" id="Coils"/>
    </source>
</evidence>
<protein>
    <submittedName>
        <fullName evidence="3">Uncharacterized protein</fullName>
    </submittedName>
</protein>
<organism evidence="3 4">
    <name type="scientific">Meristemomyces frigidus</name>
    <dbReference type="NCBI Taxonomy" id="1508187"/>
    <lineage>
        <taxon>Eukaryota</taxon>
        <taxon>Fungi</taxon>
        <taxon>Dikarya</taxon>
        <taxon>Ascomycota</taxon>
        <taxon>Pezizomycotina</taxon>
        <taxon>Dothideomycetes</taxon>
        <taxon>Dothideomycetidae</taxon>
        <taxon>Mycosphaerellales</taxon>
        <taxon>Teratosphaeriaceae</taxon>
        <taxon>Meristemomyces</taxon>
    </lineage>
</organism>
<accession>A0AAN7YPU4</accession>
<feature type="region of interest" description="Disordered" evidence="2">
    <location>
        <begin position="437"/>
        <end position="456"/>
    </location>
</feature>
<reference evidence="3" key="1">
    <citation type="submission" date="2023-08" db="EMBL/GenBank/DDBJ databases">
        <title>Black Yeasts Isolated from many extreme environments.</title>
        <authorList>
            <person name="Coleine C."/>
            <person name="Stajich J.E."/>
            <person name="Selbmann L."/>
        </authorList>
    </citation>
    <scope>NUCLEOTIDE SEQUENCE</scope>
    <source>
        <strain evidence="3">CCFEE 5401</strain>
    </source>
</reference>
<sequence length="507" mass="56624">MSGTLQEPTGDQARVANIPGGRHDAHTDAWSLISELYPHPNIPVNTFTTNGSGLQGSITPKSTAGASQGRNDKLNHANTPPVPSCIRDIGEVNRELQTKRHQLLLLSTRQADARQAYEACRRFTEESILEIVLRFTLQRQDELSRTPGSAFDDLREQLKDDGTKIEQQSRLLRDLDAKAGSLILEIKQLEDQFVALSALIMQTPRIATESRKIQDLAVAYDDLESQSTSSDLVPRVARQYFELQARLSLKRERLADVVRAHHDTRLQRDFDRDQDLEPETSDQIFYTTYDDTLQELREAIAQDEGHAEEFRNVCEAQNIDLGSLRRRRLSLSTPANAPTALVAEEPVPRFSLNEDMATDLLGPEIGPTWHVDRLPAEGEAEADPYLARDSNVQAWLEHVAVPQPVSHIEDVPRKPSIAESRVDSLVAAKELWQSWKHSEQPRSLNAGTASPEGTHVTSFARLQVRTKAPRSMRSAVDLRSASPLSQQRTAISINRAREAVASADQDI</sequence>
<feature type="region of interest" description="Disordered" evidence="2">
    <location>
        <begin position="53"/>
        <end position="82"/>
    </location>
</feature>
<keyword evidence="1" id="KW-0175">Coiled coil</keyword>
<feature type="region of interest" description="Disordered" evidence="2">
    <location>
        <begin position="1"/>
        <end position="22"/>
    </location>
</feature>
<evidence type="ECO:0000313" key="3">
    <source>
        <dbReference type="EMBL" id="KAK5109840.1"/>
    </source>
</evidence>
<evidence type="ECO:0000313" key="4">
    <source>
        <dbReference type="Proteomes" id="UP001310890"/>
    </source>
</evidence>
<dbReference type="EMBL" id="JAVRRL010000057">
    <property type="protein sequence ID" value="KAK5109840.1"/>
    <property type="molecule type" value="Genomic_DNA"/>
</dbReference>
<comment type="caution">
    <text evidence="3">The sequence shown here is derived from an EMBL/GenBank/DDBJ whole genome shotgun (WGS) entry which is preliminary data.</text>
</comment>
<feature type="compositionally biased region" description="Polar residues" evidence="2">
    <location>
        <begin position="53"/>
        <end position="69"/>
    </location>
</feature>
<dbReference type="AlphaFoldDB" id="A0AAN7YPU4"/>
<name>A0AAN7YPU4_9PEZI</name>
<gene>
    <name evidence="3" type="ORF">LTR62_006447</name>
</gene>
<dbReference type="Proteomes" id="UP001310890">
    <property type="component" value="Unassembled WGS sequence"/>
</dbReference>
<proteinExistence type="predicted"/>